<evidence type="ECO:0000256" key="5">
    <source>
        <dbReference type="ARBA" id="ARBA00022989"/>
    </source>
</evidence>
<dbReference type="Proteomes" id="UP000294856">
    <property type="component" value="Unassembled WGS sequence"/>
</dbReference>
<dbReference type="NCBIfam" id="NF007792">
    <property type="entry name" value="PRK10489.1"/>
    <property type="match status" value="1"/>
</dbReference>
<evidence type="ECO:0000256" key="7">
    <source>
        <dbReference type="SAM" id="Phobius"/>
    </source>
</evidence>
<feature type="transmembrane region" description="Helical" evidence="7">
    <location>
        <begin position="111"/>
        <end position="135"/>
    </location>
</feature>
<accession>A0A4R1FLP7</accession>
<dbReference type="PANTHER" id="PTHR23513:SF9">
    <property type="entry name" value="ENTEROBACTIN EXPORTER ENTS"/>
    <property type="match status" value="1"/>
</dbReference>
<dbReference type="STRING" id="1210063.GCA_001612665_03521"/>
<dbReference type="EMBL" id="SMFR01000003">
    <property type="protein sequence ID" value="TCJ94950.1"/>
    <property type="molecule type" value="Genomic_DNA"/>
</dbReference>
<feature type="domain" description="Major facilitator superfamily (MFS) profile" evidence="8">
    <location>
        <begin position="18"/>
        <end position="404"/>
    </location>
</feature>
<reference evidence="9 10" key="1">
    <citation type="submission" date="2019-03" db="EMBL/GenBank/DDBJ databases">
        <title>Genomic Encyclopedia of Type Strains, Phase IV (KMG-IV): sequencing the most valuable type-strain genomes for metagenomic binning, comparative biology and taxonomic classification.</title>
        <authorList>
            <person name="Goeker M."/>
        </authorList>
    </citation>
    <scope>NUCLEOTIDE SEQUENCE [LARGE SCALE GENOMIC DNA]</scope>
    <source>
        <strain evidence="9 10">DSM 44684</strain>
    </source>
</reference>
<evidence type="ECO:0000313" key="10">
    <source>
        <dbReference type="Proteomes" id="UP000294856"/>
    </source>
</evidence>
<evidence type="ECO:0000259" key="8">
    <source>
        <dbReference type="PROSITE" id="PS50850"/>
    </source>
</evidence>
<dbReference type="GO" id="GO:0005886">
    <property type="term" value="C:plasma membrane"/>
    <property type="evidence" value="ECO:0007669"/>
    <property type="project" value="UniProtKB-SubCell"/>
</dbReference>
<dbReference type="InterPro" id="IPR036259">
    <property type="entry name" value="MFS_trans_sf"/>
</dbReference>
<dbReference type="GO" id="GO:0022857">
    <property type="term" value="F:transmembrane transporter activity"/>
    <property type="evidence" value="ECO:0007669"/>
    <property type="project" value="InterPro"/>
</dbReference>
<name>A0A4R1FLP7_9NOCA</name>
<feature type="transmembrane region" description="Helical" evidence="7">
    <location>
        <begin position="174"/>
        <end position="199"/>
    </location>
</feature>
<evidence type="ECO:0000256" key="2">
    <source>
        <dbReference type="ARBA" id="ARBA00022448"/>
    </source>
</evidence>
<evidence type="ECO:0000313" key="9">
    <source>
        <dbReference type="EMBL" id="TCJ94950.1"/>
    </source>
</evidence>
<keyword evidence="4 7" id="KW-0812">Transmembrane</keyword>
<comment type="subcellular location">
    <subcellularLocation>
        <location evidence="1">Cell inner membrane</location>
        <topology evidence="1">Multi-pass membrane protein</topology>
    </subcellularLocation>
</comment>
<keyword evidence="6 7" id="KW-0472">Membrane</keyword>
<evidence type="ECO:0000256" key="6">
    <source>
        <dbReference type="ARBA" id="ARBA00023136"/>
    </source>
</evidence>
<keyword evidence="5 7" id="KW-1133">Transmembrane helix</keyword>
<feature type="transmembrane region" description="Helical" evidence="7">
    <location>
        <begin position="376"/>
        <end position="398"/>
    </location>
</feature>
<gene>
    <name evidence="9" type="ORF">DFR71_3863</name>
</gene>
<evidence type="ECO:0000256" key="3">
    <source>
        <dbReference type="ARBA" id="ARBA00022475"/>
    </source>
</evidence>
<dbReference type="InterPro" id="IPR010290">
    <property type="entry name" value="TM_effector"/>
</dbReference>
<proteinExistence type="predicted"/>
<dbReference type="PANTHER" id="PTHR23513">
    <property type="entry name" value="INTEGRAL MEMBRANE EFFLUX PROTEIN-RELATED"/>
    <property type="match status" value="1"/>
</dbReference>
<dbReference type="InterPro" id="IPR020846">
    <property type="entry name" value="MFS_dom"/>
</dbReference>
<sequence length="438" mass="44495">MRLGDVVIDVGPLRTAPEFRLVLAAQAISMLGTHLTVVAVNLQVYQLTGSSLQVGAVGLVFGVALLIGILSGGVVADRADRRVIAVATRAAVVVVFVGLAVNAALPTPHLWVVYVAAVLAGGINGLGAPALMALVPALVGPERLAAAAALTALSIQVGAVIGPAMAGLIAAGPGLAVCFALDAVCFVISAVLLWLLAPVPPPDVAEDRRPIRSIVEGFSFVRRDRVVGGVLLIDTLAMVTAMPYALFPELASEHFGGGSQTVGLLYSAPAVGALLAALVSGWAGRVRDTGVVLIGAVLLWGVAISCVGLTASLWVALAALVVAGLADTTSEIVRRALIQQRTPDGLQGRVGSLWLAQGTLAPNVGNMAAGVLARSLSAPLVPVLGGVVCVVAVATLTVRMPGLRRARLSDPVDLRAVDADSRRVSDATAPDHLGGERI</sequence>
<evidence type="ECO:0000256" key="4">
    <source>
        <dbReference type="ARBA" id="ARBA00022692"/>
    </source>
</evidence>
<feature type="transmembrane region" description="Helical" evidence="7">
    <location>
        <begin position="291"/>
        <end position="317"/>
    </location>
</feature>
<keyword evidence="10" id="KW-1185">Reference proteome</keyword>
<dbReference type="AlphaFoldDB" id="A0A4R1FLP7"/>
<organism evidence="9 10">
    <name type="scientific">Nocardia alba</name>
    <dbReference type="NCBI Taxonomy" id="225051"/>
    <lineage>
        <taxon>Bacteria</taxon>
        <taxon>Bacillati</taxon>
        <taxon>Actinomycetota</taxon>
        <taxon>Actinomycetes</taxon>
        <taxon>Mycobacteriales</taxon>
        <taxon>Nocardiaceae</taxon>
        <taxon>Nocardia</taxon>
    </lineage>
</organism>
<evidence type="ECO:0000256" key="1">
    <source>
        <dbReference type="ARBA" id="ARBA00004429"/>
    </source>
</evidence>
<dbReference type="CDD" id="cd06173">
    <property type="entry name" value="MFS_MefA_like"/>
    <property type="match status" value="1"/>
</dbReference>
<feature type="transmembrane region" description="Helical" evidence="7">
    <location>
        <begin position="54"/>
        <end position="76"/>
    </location>
</feature>
<dbReference type="Pfam" id="PF05977">
    <property type="entry name" value="MFS_3"/>
    <property type="match status" value="1"/>
</dbReference>
<dbReference type="OrthoDB" id="5494559at2"/>
<feature type="transmembrane region" description="Helical" evidence="7">
    <location>
        <begin position="21"/>
        <end position="42"/>
    </location>
</feature>
<keyword evidence="2" id="KW-0813">Transport</keyword>
<dbReference type="PROSITE" id="PS50850">
    <property type="entry name" value="MFS"/>
    <property type="match status" value="1"/>
</dbReference>
<dbReference type="Gene3D" id="1.20.1250.20">
    <property type="entry name" value="MFS general substrate transporter like domains"/>
    <property type="match status" value="1"/>
</dbReference>
<feature type="transmembrane region" description="Helical" evidence="7">
    <location>
        <begin position="266"/>
        <end position="284"/>
    </location>
</feature>
<dbReference type="SUPFAM" id="SSF103473">
    <property type="entry name" value="MFS general substrate transporter"/>
    <property type="match status" value="1"/>
</dbReference>
<feature type="transmembrane region" description="Helical" evidence="7">
    <location>
        <begin position="226"/>
        <end position="246"/>
    </location>
</feature>
<feature type="transmembrane region" description="Helical" evidence="7">
    <location>
        <begin position="147"/>
        <end position="168"/>
    </location>
</feature>
<keyword evidence="3" id="KW-1003">Cell membrane</keyword>
<comment type="caution">
    <text evidence="9">The sequence shown here is derived from an EMBL/GenBank/DDBJ whole genome shotgun (WGS) entry which is preliminary data.</text>
</comment>
<protein>
    <submittedName>
        <fullName evidence="9">ENTS family enterobactin (Siderophore) exporter</fullName>
    </submittedName>
</protein>
<feature type="transmembrane region" description="Helical" evidence="7">
    <location>
        <begin position="83"/>
        <end position="105"/>
    </location>
</feature>